<evidence type="ECO:0000259" key="8">
    <source>
        <dbReference type="PROSITE" id="PS50222"/>
    </source>
</evidence>
<feature type="transmembrane region" description="Helical" evidence="7">
    <location>
        <begin position="233"/>
        <end position="254"/>
    </location>
</feature>
<evidence type="ECO:0000256" key="3">
    <source>
        <dbReference type="ARBA" id="ARBA00022837"/>
    </source>
</evidence>
<organism evidence="9 10">
    <name type="scientific">Spizellomyces punctatus (strain DAOM BR117)</name>
    <dbReference type="NCBI Taxonomy" id="645134"/>
    <lineage>
        <taxon>Eukaryota</taxon>
        <taxon>Fungi</taxon>
        <taxon>Fungi incertae sedis</taxon>
        <taxon>Chytridiomycota</taxon>
        <taxon>Chytridiomycota incertae sedis</taxon>
        <taxon>Chytridiomycetes</taxon>
        <taxon>Spizellomycetales</taxon>
        <taxon>Spizellomycetaceae</taxon>
        <taxon>Spizellomyces</taxon>
    </lineage>
</organism>
<feature type="compositionally biased region" description="Polar residues" evidence="6">
    <location>
        <begin position="497"/>
        <end position="516"/>
    </location>
</feature>
<accession>A0A0L0H4I0</accession>
<evidence type="ECO:0000256" key="7">
    <source>
        <dbReference type="SAM" id="Phobius"/>
    </source>
</evidence>
<feature type="transmembrane region" description="Helical" evidence="7">
    <location>
        <begin position="275"/>
        <end position="296"/>
    </location>
</feature>
<feature type="region of interest" description="Disordered" evidence="6">
    <location>
        <begin position="497"/>
        <end position="574"/>
    </location>
</feature>
<dbReference type="GO" id="GO:0005262">
    <property type="term" value="F:calcium channel activity"/>
    <property type="evidence" value="ECO:0007669"/>
    <property type="project" value="TreeGrafter"/>
</dbReference>
<evidence type="ECO:0000256" key="1">
    <source>
        <dbReference type="ARBA" id="ARBA00004370"/>
    </source>
</evidence>
<evidence type="ECO:0000256" key="6">
    <source>
        <dbReference type="SAM" id="MobiDB-lite"/>
    </source>
</evidence>
<dbReference type="InterPro" id="IPR002048">
    <property type="entry name" value="EF_hand_dom"/>
</dbReference>
<dbReference type="InterPro" id="IPR006685">
    <property type="entry name" value="MscS_channel_2nd"/>
</dbReference>
<dbReference type="VEuPathDB" id="FungiDB:SPPG_08478"/>
<dbReference type="SUPFAM" id="SSF47473">
    <property type="entry name" value="EF-hand"/>
    <property type="match status" value="1"/>
</dbReference>
<dbReference type="Gene3D" id="2.30.30.60">
    <property type="match status" value="1"/>
</dbReference>
<keyword evidence="4 7" id="KW-1133">Transmembrane helix</keyword>
<dbReference type="Gene3D" id="1.10.238.10">
    <property type="entry name" value="EF-hand"/>
    <property type="match status" value="1"/>
</dbReference>
<feature type="region of interest" description="Disordered" evidence="6">
    <location>
        <begin position="87"/>
        <end position="138"/>
    </location>
</feature>
<evidence type="ECO:0000313" key="10">
    <source>
        <dbReference type="Proteomes" id="UP000053201"/>
    </source>
</evidence>
<feature type="compositionally biased region" description="Polar residues" evidence="6">
    <location>
        <begin position="119"/>
        <end position="129"/>
    </location>
</feature>
<feature type="transmembrane region" description="Helical" evidence="7">
    <location>
        <begin position="724"/>
        <end position="748"/>
    </location>
</feature>
<feature type="transmembrane region" description="Helical" evidence="7">
    <location>
        <begin position="694"/>
        <end position="718"/>
    </location>
</feature>
<dbReference type="PANTHER" id="PTHR31323">
    <property type="entry name" value="MECHANOSENSITIVE ION CHANNEL PROTEIN MSY2"/>
    <property type="match status" value="1"/>
</dbReference>
<dbReference type="OMA" id="FEHTQNW"/>
<dbReference type="SUPFAM" id="SSF50182">
    <property type="entry name" value="Sm-like ribonucleoproteins"/>
    <property type="match status" value="1"/>
</dbReference>
<dbReference type="InterPro" id="IPR010920">
    <property type="entry name" value="LSM_dom_sf"/>
</dbReference>
<feature type="compositionally biased region" description="Low complexity" evidence="6">
    <location>
        <begin position="545"/>
        <end position="558"/>
    </location>
</feature>
<evidence type="ECO:0000313" key="9">
    <source>
        <dbReference type="EMBL" id="KNC96092.1"/>
    </source>
</evidence>
<dbReference type="AlphaFoldDB" id="A0A0L0H4I0"/>
<dbReference type="GO" id="GO:0006874">
    <property type="term" value="P:intracellular calcium ion homeostasis"/>
    <property type="evidence" value="ECO:0007669"/>
    <property type="project" value="TreeGrafter"/>
</dbReference>
<evidence type="ECO:0000256" key="4">
    <source>
        <dbReference type="ARBA" id="ARBA00022989"/>
    </source>
</evidence>
<dbReference type="PROSITE" id="PS50222">
    <property type="entry name" value="EF_HAND_2"/>
    <property type="match status" value="1"/>
</dbReference>
<dbReference type="GeneID" id="27691641"/>
<dbReference type="EMBL" id="KQ257471">
    <property type="protein sequence ID" value="KNC96092.1"/>
    <property type="molecule type" value="Genomic_DNA"/>
</dbReference>
<keyword evidence="3" id="KW-0106">Calcium</keyword>
<dbReference type="PANTHER" id="PTHR31323:SF1">
    <property type="entry name" value="MECHANOSENSITIVE ION CHANNEL PROTEIN"/>
    <property type="match status" value="1"/>
</dbReference>
<keyword evidence="10" id="KW-1185">Reference proteome</keyword>
<feature type="compositionally biased region" description="Low complexity" evidence="6">
    <location>
        <begin position="95"/>
        <end position="118"/>
    </location>
</feature>
<feature type="compositionally biased region" description="Polar residues" evidence="6">
    <location>
        <begin position="29"/>
        <end position="38"/>
    </location>
</feature>
<sequence length="940" mass="104759">MSNRTRMKLHKSPTFVGAPGYIDLLSGRKMSSPQNFKSHPSPPASAEGASQTVENIQSNQSNSSALPTTPGALQKNLRVRQTENLTVRVQGPAQSSTSLPPQSGSGSSPPRYSPGSNPLLNEQSPNTGAPGTAKPPEDEFDWFHVETDAQPEEEEKEYRAKGLFGLDCCYLPGWARFFVYLFSGIALFATPALVSLIIWNPGDPGVFDSVSSKSDLRVSTEVARWSCWLGATWISWVVLWYFIDALPYLIVVFLSKLFGGYSERARARLEYMVAVKLFLTITCWAILTVVSYALLFNQMQQVDYWETVFHVLVTGMVFAICLLVHKLVLQIIAVNFHRVAYRDRIAESKHHMRILDNLKKSIKSRTFAEFFVPAELNTAKGRSQGVLEEDNTRGERTDTLPAVDQSPRKRTRRSGFWKMVVSRRRTGSSTTEDASSAMEMIETSDETSDVGLAKLNTTFDVIGQHAEEEEVVKSSALASNELITAPQVYDLGQTTTVEQSGTMRRLSSSSVRNPTPRSAPRSPAMTPSKMLDATDLGRHSRHSTRLPSLLRPRSRASSVHQPIEQGVPESLHSPDTSNTLNSIMNPPTFHGHKYIRELARMDITSNIQAGKLAKKIFIGLGGNEKGYLTLDDLVCTFSSPTEAADAFAALDQDGNGSITRKEVKEVVIGMYRERRRLFRAMRDLSQALGKLNTFFYFVTSFVTFCIALPIFGISLTAMLPFTSFILALSFVFGTAARTAFESLLFLFLTHPYDAGDRVVIDNQNLLVEEVGVLTTVFKRLDGQLIYAPNTLVASKLIHNLRRSGDQSESIELQLNFDTPEEKLRALKERMIDFVKSEPREFQGVCDIHISEIENLNKLKVNVILKHKGNWQDGSKRWNRRTMFMFALKKNLLELGIRYATPPQHKAPEVAAPVLTAGNNFEQNQSLAVPQSFANGMNTAI</sequence>
<dbReference type="Proteomes" id="UP000053201">
    <property type="component" value="Unassembled WGS sequence"/>
</dbReference>
<dbReference type="STRING" id="645134.A0A0L0H4I0"/>
<feature type="transmembrane region" description="Helical" evidence="7">
    <location>
        <begin position="177"/>
        <end position="199"/>
    </location>
</feature>
<feature type="region of interest" description="Disordered" evidence="6">
    <location>
        <begin position="26"/>
        <end position="70"/>
    </location>
</feature>
<feature type="transmembrane region" description="Helical" evidence="7">
    <location>
        <begin position="308"/>
        <end position="334"/>
    </location>
</feature>
<gene>
    <name evidence="9" type="ORF">SPPG_08478</name>
</gene>
<feature type="domain" description="EF-hand" evidence="8">
    <location>
        <begin position="638"/>
        <end position="673"/>
    </location>
</feature>
<keyword evidence="2 7" id="KW-0812">Transmembrane</keyword>
<keyword evidence="5 7" id="KW-0472">Membrane</keyword>
<evidence type="ECO:0000256" key="2">
    <source>
        <dbReference type="ARBA" id="ARBA00022692"/>
    </source>
</evidence>
<dbReference type="InParanoid" id="A0A0L0H4I0"/>
<proteinExistence type="predicted"/>
<dbReference type="InterPro" id="IPR011992">
    <property type="entry name" value="EF-hand-dom_pair"/>
</dbReference>
<comment type="subcellular location">
    <subcellularLocation>
        <location evidence="1">Membrane</location>
    </subcellularLocation>
</comment>
<name>A0A0L0H4I0_SPIPD</name>
<feature type="compositionally biased region" description="Polar residues" evidence="6">
    <location>
        <begin position="48"/>
        <end position="67"/>
    </location>
</feature>
<dbReference type="OrthoDB" id="544685at2759"/>
<dbReference type="GO" id="GO:0005509">
    <property type="term" value="F:calcium ion binding"/>
    <property type="evidence" value="ECO:0007669"/>
    <property type="project" value="InterPro"/>
</dbReference>
<dbReference type="InterPro" id="IPR018247">
    <property type="entry name" value="EF_Hand_1_Ca_BS"/>
</dbReference>
<reference evidence="9 10" key="1">
    <citation type="submission" date="2009-08" db="EMBL/GenBank/DDBJ databases">
        <title>The Genome Sequence of Spizellomyces punctatus strain DAOM BR117.</title>
        <authorList>
            <consortium name="The Broad Institute Genome Sequencing Platform"/>
            <person name="Russ C."/>
            <person name="Cuomo C."/>
            <person name="Shea T."/>
            <person name="Young S.K."/>
            <person name="Zeng Q."/>
            <person name="Koehrsen M."/>
            <person name="Haas B."/>
            <person name="Borodovsky M."/>
            <person name="Guigo R."/>
            <person name="Alvarado L."/>
            <person name="Berlin A."/>
            <person name="Bochicchio J."/>
            <person name="Borenstein D."/>
            <person name="Chapman S."/>
            <person name="Chen Z."/>
            <person name="Engels R."/>
            <person name="Freedman E."/>
            <person name="Gellesch M."/>
            <person name="Goldberg J."/>
            <person name="Griggs A."/>
            <person name="Gujja S."/>
            <person name="Heiman D."/>
            <person name="Hepburn T."/>
            <person name="Howarth C."/>
            <person name="Jen D."/>
            <person name="Larson L."/>
            <person name="Lewis B."/>
            <person name="Mehta T."/>
            <person name="Park D."/>
            <person name="Pearson M."/>
            <person name="Roberts A."/>
            <person name="Saif S."/>
            <person name="Shenoy N."/>
            <person name="Sisk P."/>
            <person name="Stolte C."/>
            <person name="Sykes S."/>
            <person name="Thomson T."/>
            <person name="Walk T."/>
            <person name="White J."/>
            <person name="Yandava C."/>
            <person name="Burger G."/>
            <person name="Gray M.W."/>
            <person name="Holland P.W.H."/>
            <person name="King N."/>
            <person name="Lang F.B.F."/>
            <person name="Roger A.J."/>
            <person name="Ruiz-Trillo I."/>
            <person name="Lander E."/>
            <person name="Nusbaum C."/>
        </authorList>
    </citation>
    <scope>NUCLEOTIDE SEQUENCE [LARGE SCALE GENOMIC DNA]</scope>
    <source>
        <strain evidence="9 10">DAOM BR117</strain>
    </source>
</reference>
<dbReference type="PROSITE" id="PS00018">
    <property type="entry name" value="EF_HAND_1"/>
    <property type="match status" value="1"/>
</dbReference>
<evidence type="ECO:0000256" key="5">
    <source>
        <dbReference type="ARBA" id="ARBA00023136"/>
    </source>
</evidence>
<dbReference type="GO" id="GO:0016020">
    <property type="term" value="C:membrane"/>
    <property type="evidence" value="ECO:0007669"/>
    <property type="project" value="UniProtKB-SubCell"/>
</dbReference>
<dbReference type="eggNOG" id="KOG4629">
    <property type="taxonomic scope" value="Eukaryota"/>
</dbReference>
<dbReference type="InterPro" id="IPR058650">
    <property type="entry name" value="Msy1/2-like"/>
</dbReference>
<protein>
    <recommendedName>
        <fullName evidence="8">EF-hand domain-containing protein</fullName>
    </recommendedName>
</protein>
<dbReference type="InterPro" id="IPR023408">
    <property type="entry name" value="MscS_beta-dom_sf"/>
</dbReference>
<dbReference type="RefSeq" id="XP_016604132.1">
    <property type="nucleotide sequence ID" value="XM_016756633.1"/>
</dbReference>
<feature type="region of interest" description="Disordered" evidence="6">
    <location>
        <begin position="383"/>
        <end position="408"/>
    </location>
</feature>
<dbReference type="Pfam" id="PF00924">
    <property type="entry name" value="MS_channel_2nd"/>
    <property type="match status" value="1"/>
</dbReference>
<dbReference type="Pfam" id="PF25886">
    <property type="entry name" value="Msy1"/>
    <property type="match status" value="1"/>
</dbReference>